<dbReference type="RefSeq" id="XP_052942703.1">
    <property type="nucleotide sequence ID" value="XM_053091042.1"/>
</dbReference>
<sequence>MRLADQEHMSEAAESDYGGFTPSSSQTLPEPARMSISSLVSQNESDRKEIAKLIERVGKLEKEKSGLQSALDELKTKLTQTEEERDASQAAYQRTEGDVARVRADYETALRLFRGTRGSRKD</sequence>
<organism evidence="2 3">
    <name type="scientific">Dioszegia hungarica</name>
    <dbReference type="NCBI Taxonomy" id="4972"/>
    <lineage>
        <taxon>Eukaryota</taxon>
        <taxon>Fungi</taxon>
        <taxon>Dikarya</taxon>
        <taxon>Basidiomycota</taxon>
        <taxon>Agaricomycotina</taxon>
        <taxon>Tremellomycetes</taxon>
        <taxon>Tremellales</taxon>
        <taxon>Bulleribasidiaceae</taxon>
        <taxon>Dioszegia</taxon>
    </lineage>
</organism>
<dbReference type="AlphaFoldDB" id="A0AA38LTT1"/>
<feature type="region of interest" description="Disordered" evidence="1">
    <location>
        <begin position="1"/>
        <end position="47"/>
    </location>
</feature>
<dbReference type="Gene3D" id="1.20.5.340">
    <property type="match status" value="1"/>
</dbReference>
<feature type="compositionally biased region" description="Basic and acidic residues" evidence="1">
    <location>
        <begin position="1"/>
        <end position="11"/>
    </location>
</feature>
<feature type="region of interest" description="Disordered" evidence="1">
    <location>
        <begin position="78"/>
        <end position="98"/>
    </location>
</feature>
<proteinExistence type="predicted"/>
<evidence type="ECO:0000313" key="3">
    <source>
        <dbReference type="Proteomes" id="UP001164286"/>
    </source>
</evidence>
<dbReference type="EMBL" id="JAKWFO010000013">
    <property type="protein sequence ID" value="KAI9632926.1"/>
    <property type="molecule type" value="Genomic_DNA"/>
</dbReference>
<dbReference type="GeneID" id="77730247"/>
<gene>
    <name evidence="2" type="ORF">MKK02DRAFT_40301</name>
</gene>
<dbReference type="Proteomes" id="UP001164286">
    <property type="component" value="Unassembled WGS sequence"/>
</dbReference>
<comment type="caution">
    <text evidence="2">The sequence shown here is derived from an EMBL/GenBank/DDBJ whole genome shotgun (WGS) entry which is preliminary data.</text>
</comment>
<keyword evidence="3" id="KW-1185">Reference proteome</keyword>
<dbReference type="SUPFAM" id="SSF90257">
    <property type="entry name" value="Myosin rod fragments"/>
    <property type="match status" value="1"/>
</dbReference>
<reference evidence="2" key="1">
    <citation type="journal article" date="2022" name="G3 (Bethesda)">
        <title>High quality genome of the basidiomycete yeast Dioszegia hungarica PDD-24b-2 isolated from cloud water.</title>
        <authorList>
            <person name="Jarrige D."/>
            <person name="Haridas S."/>
            <person name="Bleykasten-Grosshans C."/>
            <person name="Joly M."/>
            <person name="Nadalig T."/>
            <person name="Sancelme M."/>
            <person name="Vuilleumier S."/>
            <person name="Grigoriev I.V."/>
            <person name="Amato P."/>
            <person name="Bringel F."/>
        </authorList>
    </citation>
    <scope>NUCLEOTIDE SEQUENCE</scope>
    <source>
        <strain evidence="2">PDD-24b-2</strain>
    </source>
</reference>
<evidence type="ECO:0000256" key="1">
    <source>
        <dbReference type="SAM" id="MobiDB-lite"/>
    </source>
</evidence>
<accession>A0AA38LTT1</accession>
<evidence type="ECO:0000313" key="2">
    <source>
        <dbReference type="EMBL" id="KAI9632926.1"/>
    </source>
</evidence>
<protein>
    <submittedName>
        <fullName evidence="2">Uncharacterized protein</fullName>
    </submittedName>
</protein>
<name>A0AA38LTT1_9TREE</name>